<dbReference type="EMBL" id="JAXQNO010000023">
    <property type="protein sequence ID" value="KAK4764804.1"/>
    <property type="molecule type" value="Genomic_DNA"/>
</dbReference>
<sequence length="132" mass="14475">MFSLLLDELSMLLCLLEPTILLKALCSLWGLESDPTGDTGSDLEPDLISSEKSICPYWSLDDDAPDLLKADHNGLLTSEDLTAEDLLKAESSASLCLICRAPTLSWYHPDRSLSRNDSHGLSSLVRTNPRLS</sequence>
<keyword evidence="1" id="KW-0732">Signal</keyword>
<evidence type="ECO:0000313" key="3">
    <source>
        <dbReference type="Proteomes" id="UP001346149"/>
    </source>
</evidence>
<evidence type="ECO:0000256" key="1">
    <source>
        <dbReference type="SAM" id="SignalP"/>
    </source>
</evidence>
<reference evidence="2 3" key="1">
    <citation type="journal article" date="2023" name="Hortic Res">
        <title>Pangenome of water caltrop reveals structural variations and asymmetric subgenome divergence after allopolyploidization.</title>
        <authorList>
            <person name="Zhang X."/>
            <person name="Chen Y."/>
            <person name="Wang L."/>
            <person name="Yuan Y."/>
            <person name="Fang M."/>
            <person name="Shi L."/>
            <person name="Lu R."/>
            <person name="Comes H.P."/>
            <person name="Ma Y."/>
            <person name="Chen Y."/>
            <person name="Huang G."/>
            <person name="Zhou Y."/>
            <person name="Zheng Z."/>
            <person name="Qiu Y."/>
        </authorList>
    </citation>
    <scope>NUCLEOTIDE SEQUENCE [LARGE SCALE GENOMIC DNA]</scope>
    <source>
        <strain evidence="2">F231</strain>
    </source>
</reference>
<evidence type="ECO:0000313" key="2">
    <source>
        <dbReference type="EMBL" id="KAK4764804.1"/>
    </source>
</evidence>
<gene>
    <name evidence="2" type="ORF">SAY86_025894</name>
</gene>
<proteinExistence type="predicted"/>
<dbReference type="AlphaFoldDB" id="A0AAN7KGZ6"/>
<protein>
    <submittedName>
        <fullName evidence="2">Uncharacterized protein</fullName>
    </submittedName>
</protein>
<name>A0AAN7KGZ6_TRANT</name>
<keyword evidence="3" id="KW-1185">Reference proteome</keyword>
<feature type="signal peptide" evidence="1">
    <location>
        <begin position="1"/>
        <end position="21"/>
    </location>
</feature>
<organism evidence="2 3">
    <name type="scientific">Trapa natans</name>
    <name type="common">Water chestnut</name>
    <dbReference type="NCBI Taxonomy" id="22666"/>
    <lineage>
        <taxon>Eukaryota</taxon>
        <taxon>Viridiplantae</taxon>
        <taxon>Streptophyta</taxon>
        <taxon>Embryophyta</taxon>
        <taxon>Tracheophyta</taxon>
        <taxon>Spermatophyta</taxon>
        <taxon>Magnoliopsida</taxon>
        <taxon>eudicotyledons</taxon>
        <taxon>Gunneridae</taxon>
        <taxon>Pentapetalae</taxon>
        <taxon>rosids</taxon>
        <taxon>malvids</taxon>
        <taxon>Myrtales</taxon>
        <taxon>Lythraceae</taxon>
        <taxon>Trapa</taxon>
    </lineage>
</organism>
<feature type="chain" id="PRO_5042927571" evidence="1">
    <location>
        <begin position="22"/>
        <end position="132"/>
    </location>
</feature>
<dbReference type="Proteomes" id="UP001346149">
    <property type="component" value="Unassembled WGS sequence"/>
</dbReference>
<comment type="caution">
    <text evidence="2">The sequence shown here is derived from an EMBL/GenBank/DDBJ whole genome shotgun (WGS) entry which is preliminary data.</text>
</comment>
<accession>A0AAN7KGZ6</accession>